<evidence type="ECO:0000313" key="2">
    <source>
        <dbReference type="EMBL" id="KKN90617.1"/>
    </source>
</evidence>
<dbReference type="EMBL" id="LAZR01000108">
    <property type="protein sequence ID" value="KKN90617.1"/>
    <property type="molecule type" value="Genomic_DNA"/>
</dbReference>
<dbReference type="Pfam" id="PF01408">
    <property type="entry name" value="GFO_IDH_MocA"/>
    <property type="match status" value="1"/>
</dbReference>
<name>A0A0F9USY7_9ZZZZ</name>
<proteinExistence type="predicted"/>
<protein>
    <recommendedName>
        <fullName evidence="1">Gfo/Idh/MocA-like oxidoreductase N-terminal domain-containing protein</fullName>
    </recommendedName>
</protein>
<dbReference type="GO" id="GO:0000166">
    <property type="term" value="F:nucleotide binding"/>
    <property type="evidence" value="ECO:0007669"/>
    <property type="project" value="InterPro"/>
</dbReference>
<dbReference type="InterPro" id="IPR036291">
    <property type="entry name" value="NAD(P)-bd_dom_sf"/>
</dbReference>
<dbReference type="SUPFAM" id="SSF55347">
    <property type="entry name" value="Glyceraldehyde-3-phosphate dehydrogenase-like, C-terminal domain"/>
    <property type="match status" value="1"/>
</dbReference>
<dbReference type="Gene3D" id="3.30.360.10">
    <property type="entry name" value="Dihydrodipicolinate Reductase, domain 2"/>
    <property type="match status" value="1"/>
</dbReference>
<dbReference type="PANTHER" id="PTHR43377">
    <property type="entry name" value="BILIVERDIN REDUCTASE A"/>
    <property type="match status" value="1"/>
</dbReference>
<accession>A0A0F9USY7</accession>
<feature type="domain" description="Gfo/Idh/MocA-like oxidoreductase N-terminal" evidence="1">
    <location>
        <begin position="6"/>
        <end position="124"/>
    </location>
</feature>
<gene>
    <name evidence="2" type="ORF">LCGC14_0225600</name>
</gene>
<evidence type="ECO:0000259" key="1">
    <source>
        <dbReference type="Pfam" id="PF01408"/>
    </source>
</evidence>
<dbReference type="SUPFAM" id="SSF51735">
    <property type="entry name" value="NAD(P)-binding Rossmann-fold domains"/>
    <property type="match status" value="1"/>
</dbReference>
<dbReference type="InterPro" id="IPR051450">
    <property type="entry name" value="Gfo/Idh/MocA_Oxidoreductases"/>
</dbReference>
<dbReference type="Gene3D" id="3.40.50.720">
    <property type="entry name" value="NAD(P)-binding Rossmann-like Domain"/>
    <property type="match status" value="1"/>
</dbReference>
<reference evidence="2" key="1">
    <citation type="journal article" date="2015" name="Nature">
        <title>Complex archaea that bridge the gap between prokaryotes and eukaryotes.</title>
        <authorList>
            <person name="Spang A."/>
            <person name="Saw J.H."/>
            <person name="Jorgensen S.L."/>
            <person name="Zaremba-Niedzwiedzka K."/>
            <person name="Martijn J."/>
            <person name="Lind A.E."/>
            <person name="van Eijk R."/>
            <person name="Schleper C."/>
            <person name="Guy L."/>
            <person name="Ettema T.J."/>
        </authorList>
    </citation>
    <scope>NUCLEOTIDE SEQUENCE</scope>
</reference>
<sequence length="355" mass="39644">MTKYSAVILGAGGRGRTHIRAFLANSDRFELVAACDRDKPRMEDALKEENLSLPIYTDADEMLAKTKPDVFCFVTQPDVRIEMVRLGATHGVKAIAFEKPMAITLDEATRIESICREADIKATVCHQHKYAGHWQKVKEIVDSGQIGQIRTIHATARGWYWYYITHIVNYAMWLADFPKAKWIVGHTHGRDLLLDSHPSPDYVMGQVGFDSGVRMIFECGPLAPCLGCPDNIWVDAGAIVHGTEGFAEVIVGKGWRAMTKESGGKVIADPNFSLEQHNETDHYITALADWLDDDKKPHPCNVTNALHGYEICMGMLISSLDHRTVVPPVDRSVPVLERLRHELPAEPFTPEDPSC</sequence>
<dbReference type="PANTHER" id="PTHR43377:SF1">
    <property type="entry name" value="BILIVERDIN REDUCTASE A"/>
    <property type="match status" value="1"/>
</dbReference>
<dbReference type="InterPro" id="IPR000683">
    <property type="entry name" value="Gfo/Idh/MocA-like_OxRdtase_N"/>
</dbReference>
<comment type="caution">
    <text evidence="2">The sequence shown here is derived from an EMBL/GenBank/DDBJ whole genome shotgun (WGS) entry which is preliminary data.</text>
</comment>
<dbReference type="AlphaFoldDB" id="A0A0F9USY7"/>
<organism evidence="2">
    <name type="scientific">marine sediment metagenome</name>
    <dbReference type="NCBI Taxonomy" id="412755"/>
    <lineage>
        <taxon>unclassified sequences</taxon>
        <taxon>metagenomes</taxon>
        <taxon>ecological metagenomes</taxon>
    </lineage>
</organism>